<keyword evidence="2" id="KW-1185">Reference proteome</keyword>
<organism evidence="1 2">
    <name type="scientific">Anas platyrhynchos</name>
    <name type="common">Mallard</name>
    <name type="synonym">Anas boschas</name>
    <dbReference type="NCBI Taxonomy" id="8839"/>
    <lineage>
        <taxon>Eukaryota</taxon>
        <taxon>Metazoa</taxon>
        <taxon>Chordata</taxon>
        <taxon>Craniata</taxon>
        <taxon>Vertebrata</taxon>
        <taxon>Euteleostomi</taxon>
        <taxon>Archelosauria</taxon>
        <taxon>Archosauria</taxon>
        <taxon>Dinosauria</taxon>
        <taxon>Saurischia</taxon>
        <taxon>Theropoda</taxon>
        <taxon>Coelurosauria</taxon>
        <taxon>Aves</taxon>
        <taxon>Neognathae</taxon>
        <taxon>Galloanserae</taxon>
        <taxon>Anseriformes</taxon>
        <taxon>Anatidae</taxon>
        <taxon>Anatinae</taxon>
        <taxon>Anas</taxon>
    </lineage>
</organism>
<name>R0LHT4_ANAPL</name>
<dbReference type="EMBL" id="KB743260">
    <property type="protein sequence ID" value="EOA99887.1"/>
    <property type="molecule type" value="Genomic_DNA"/>
</dbReference>
<dbReference type="AlphaFoldDB" id="R0LHT4"/>
<evidence type="ECO:0000313" key="2">
    <source>
        <dbReference type="Proteomes" id="UP000296049"/>
    </source>
</evidence>
<protein>
    <submittedName>
        <fullName evidence="1">Uncharacterized protein</fullName>
    </submittedName>
</protein>
<reference evidence="2" key="1">
    <citation type="journal article" date="2013" name="Nat. Genet.">
        <title>The duck genome and transcriptome provide insight into an avian influenza virus reservoir species.</title>
        <authorList>
            <person name="Huang Y."/>
            <person name="Li Y."/>
            <person name="Burt D.W."/>
            <person name="Chen H."/>
            <person name="Zhang Y."/>
            <person name="Qian W."/>
            <person name="Kim H."/>
            <person name="Gan S."/>
            <person name="Zhao Y."/>
            <person name="Li J."/>
            <person name="Yi K."/>
            <person name="Feng H."/>
            <person name="Zhu P."/>
            <person name="Li B."/>
            <person name="Liu Q."/>
            <person name="Fairley S."/>
            <person name="Magor K.E."/>
            <person name="Du Z."/>
            <person name="Hu X."/>
            <person name="Goodman L."/>
            <person name="Tafer H."/>
            <person name="Vignal A."/>
            <person name="Lee T."/>
            <person name="Kim K.W."/>
            <person name="Sheng Z."/>
            <person name="An Y."/>
            <person name="Searle S."/>
            <person name="Herrero J."/>
            <person name="Groenen M.A."/>
            <person name="Crooijmans R.P."/>
            <person name="Faraut T."/>
            <person name="Cai Q."/>
            <person name="Webster R.G."/>
            <person name="Aldridge J.R."/>
            <person name="Warren W.C."/>
            <person name="Bartschat S."/>
            <person name="Kehr S."/>
            <person name="Marz M."/>
            <person name="Stadler P.F."/>
            <person name="Smith J."/>
            <person name="Kraus R.H."/>
            <person name="Zhao Y."/>
            <person name="Ren L."/>
            <person name="Fei J."/>
            <person name="Morisson M."/>
            <person name="Kaiser P."/>
            <person name="Griffin D.K."/>
            <person name="Rao M."/>
            <person name="Pitel F."/>
            <person name="Wang J."/>
            <person name="Li N."/>
        </authorList>
    </citation>
    <scope>NUCLEOTIDE SEQUENCE [LARGE SCALE GENOMIC DNA]</scope>
</reference>
<dbReference type="Proteomes" id="UP000296049">
    <property type="component" value="Unassembled WGS sequence"/>
</dbReference>
<sequence length="168" mass="18484">MCNKALLQDGTLPTEISQVGCYEQTQGLSAACHHVTLNALPLLLGCTKYQQEQKLSEVRVNLLLLLMMLLDHLPVLLLNMANEKAHKRCQEDSTNQDEGHFLGIVQIVTERKSVPEDSFYPISALQLVNMYATGRVGCEGEPWSASEDVLLISVHQSIVVTINAALGI</sequence>
<proteinExistence type="predicted"/>
<evidence type="ECO:0000313" key="1">
    <source>
        <dbReference type="EMBL" id="EOA99887.1"/>
    </source>
</evidence>
<accession>R0LHT4</accession>
<gene>
    <name evidence="1" type="ORF">Anapl_02822</name>
</gene>